<dbReference type="EMBL" id="NIRT01000013">
    <property type="protein sequence ID" value="PYD66305.1"/>
    <property type="molecule type" value="Genomic_DNA"/>
</dbReference>
<dbReference type="Proteomes" id="UP000247512">
    <property type="component" value="Unassembled WGS sequence"/>
</dbReference>
<sequence length="94" mass="10749">MKAVLMVRERNVVSPTAFVEIVIWKVPVPVPASEHDFKYRLAFVMNGECIIRYDNEAGKGDHKHIDGGEVSYTFISMEQLIVDFMDDVESRMEA</sequence>
<geneLocation type="plasmid" evidence="1">
    <name>pKNA01</name>
</geneLocation>
<evidence type="ECO:0000313" key="1">
    <source>
        <dbReference type="EMBL" id="AQU89237.1"/>
    </source>
</evidence>
<organism evidence="1 3">
    <name type="scientific">Komagataeibacter nataicola</name>
    <dbReference type="NCBI Taxonomy" id="265960"/>
    <lineage>
        <taxon>Bacteria</taxon>
        <taxon>Pseudomonadati</taxon>
        <taxon>Pseudomonadota</taxon>
        <taxon>Alphaproteobacteria</taxon>
        <taxon>Acetobacterales</taxon>
        <taxon>Acetobacteraceae</taxon>
        <taxon>Komagataeibacter</taxon>
    </lineage>
</organism>
<gene>
    <name evidence="1" type="ORF">B0W47_16790</name>
    <name evidence="2" type="ORF">CDI09_09155</name>
</gene>
<dbReference type="KEGG" id="kna:B0W47_16790"/>
<keyword evidence="1" id="KW-0614">Plasmid</keyword>
<accession>A0A9N7H2W4</accession>
<protein>
    <submittedName>
        <fullName evidence="1">Uncharacterized protein</fullName>
    </submittedName>
</protein>
<evidence type="ECO:0000313" key="2">
    <source>
        <dbReference type="EMBL" id="PYD66305.1"/>
    </source>
</evidence>
<dbReference type="InterPro" id="IPR045397">
    <property type="entry name" value="TumE-like"/>
</dbReference>
<reference evidence="2 4" key="2">
    <citation type="submission" date="2017-06" db="EMBL/GenBank/DDBJ databases">
        <title>A draft genome sequence of Komagataeibacter nataicola LMG 1536.</title>
        <authorList>
            <person name="Skraban J."/>
            <person name="Cleenwerck I."/>
            <person name="Vandamme P."/>
            <person name="Trcek J."/>
        </authorList>
    </citation>
    <scope>NUCLEOTIDE SEQUENCE [LARGE SCALE GENOMIC DNA]</scope>
    <source>
        <strain evidence="2 4">LMG 1536</strain>
    </source>
</reference>
<name>A0A9N7H2W4_9PROT</name>
<geneLocation type="plasmid" evidence="3">
    <name>pkna01</name>
</geneLocation>
<evidence type="ECO:0000313" key="3">
    <source>
        <dbReference type="Proteomes" id="UP000189683"/>
    </source>
</evidence>
<dbReference type="RefSeq" id="WP_078528414.1">
    <property type="nucleotide sequence ID" value="NZ_CP019876.1"/>
</dbReference>
<proteinExistence type="predicted"/>
<dbReference type="Pfam" id="PF20126">
    <property type="entry name" value="TumE"/>
    <property type="match status" value="1"/>
</dbReference>
<reference evidence="1 3" key="1">
    <citation type="submission" date="2017-02" db="EMBL/GenBank/DDBJ databases">
        <title>zhang.</title>
        <authorList>
            <person name="Zhang H."/>
        </authorList>
    </citation>
    <scope>NUCLEOTIDE SEQUENCE [LARGE SCALE GENOMIC DNA]</scope>
    <source>
        <strain evidence="1 3">RZS01</strain>
        <plasmid evidence="1">pKNA01</plasmid>
        <plasmid evidence="3">pkna01</plasmid>
    </source>
</reference>
<dbReference type="Proteomes" id="UP000189683">
    <property type="component" value="Plasmid pKNA01"/>
</dbReference>
<evidence type="ECO:0000313" key="4">
    <source>
        <dbReference type="Proteomes" id="UP000247512"/>
    </source>
</evidence>
<dbReference type="OrthoDB" id="7451512at2"/>
<dbReference type="EMBL" id="CP019876">
    <property type="protein sequence ID" value="AQU89237.1"/>
    <property type="molecule type" value="Genomic_DNA"/>
</dbReference>
<keyword evidence="4" id="KW-1185">Reference proteome</keyword>
<dbReference type="AlphaFoldDB" id="A0A9N7H2W4"/>